<dbReference type="RefSeq" id="XP_019015347.1">
    <property type="nucleotide sequence ID" value="XM_019162016.1"/>
</dbReference>
<gene>
    <name evidence="1" type="ORF">PICMEDRAFT_18484</name>
</gene>
<sequence length="82" mass="9544">MPFLVTYRPAILLFFFIRQPVAAASLVGMFALWEADRNLGLGIRESFNEWRNTALGFATVQSQYDAFKRIDEQKRNEMLVKQ</sequence>
<dbReference type="Proteomes" id="UP000094455">
    <property type="component" value="Unassembled WGS sequence"/>
</dbReference>
<protein>
    <submittedName>
        <fullName evidence="1">Uncharacterized protein</fullName>
    </submittedName>
</protein>
<reference evidence="1 2" key="1">
    <citation type="journal article" date="2016" name="Proc. Natl. Acad. Sci. U.S.A.">
        <title>Comparative genomics of biotechnologically important yeasts.</title>
        <authorList>
            <person name="Riley R."/>
            <person name="Haridas S."/>
            <person name="Wolfe K.H."/>
            <person name="Lopes M.R."/>
            <person name="Hittinger C.T."/>
            <person name="Goeker M."/>
            <person name="Salamov A.A."/>
            <person name="Wisecaver J.H."/>
            <person name="Long T.M."/>
            <person name="Calvey C.H."/>
            <person name="Aerts A.L."/>
            <person name="Barry K.W."/>
            <person name="Choi C."/>
            <person name="Clum A."/>
            <person name="Coughlan A.Y."/>
            <person name="Deshpande S."/>
            <person name="Douglass A.P."/>
            <person name="Hanson S.J."/>
            <person name="Klenk H.-P."/>
            <person name="LaButti K.M."/>
            <person name="Lapidus A."/>
            <person name="Lindquist E.A."/>
            <person name="Lipzen A.M."/>
            <person name="Meier-Kolthoff J.P."/>
            <person name="Ohm R.A."/>
            <person name="Otillar R.P."/>
            <person name="Pangilinan J.L."/>
            <person name="Peng Y."/>
            <person name="Rokas A."/>
            <person name="Rosa C.A."/>
            <person name="Scheuner C."/>
            <person name="Sibirny A.A."/>
            <person name="Slot J.C."/>
            <person name="Stielow J.B."/>
            <person name="Sun H."/>
            <person name="Kurtzman C.P."/>
            <person name="Blackwell M."/>
            <person name="Grigoriev I.V."/>
            <person name="Jeffries T.W."/>
        </authorList>
    </citation>
    <scope>NUCLEOTIDE SEQUENCE [LARGE SCALE GENOMIC DNA]</scope>
    <source>
        <strain evidence="1 2">NRRL Y-2026</strain>
    </source>
</reference>
<evidence type="ECO:0000313" key="1">
    <source>
        <dbReference type="EMBL" id="ODQ44234.1"/>
    </source>
</evidence>
<proteinExistence type="predicted"/>
<keyword evidence="2" id="KW-1185">Reference proteome</keyword>
<dbReference type="AlphaFoldDB" id="A0A1E3NDP5"/>
<dbReference type="EMBL" id="KV454008">
    <property type="protein sequence ID" value="ODQ44234.1"/>
    <property type="molecule type" value="Genomic_DNA"/>
</dbReference>
<dbReference type="GeneID" id="30178703"/>
<organism evidence="1 2">
    <name type="scientific">Pichia membranifaciens NRRL Y-2026</name>
    <dbReference type="NCBI Taxonomy" id="763406"/>
    <lineage>
        <taxon>Eukaryota</taxon>
        <taxon>Fungi</taxon>
        <taxon>Dikarya</taxon>
        <taxon>Ascomycota</taxon>
        <taxon>Saccharomycotina</taxon>
        <taxon>Pichiomycetes</taxon>
        <taxon>Pichiales</taxon>
        <taxon>Pichiaceae</taxon>
        <taxon>Pichia</taxon>
    </lineage>
</organism>
<evidence type="ECO:0000313" key="2">
    <source>
        <dbReference type="Proteomes" id="UP000094455"/>
    </source>
</evidence>
<name>A0A1E3NDP5_9ASCO</name>
<dbReference type="OrthoDB" id="4091811at2759"/>
<accession>A0A1E3NDP5</accession>